<name>W2SVE6_NECAM</name>
<evidence type="ECO:0000313" key="4">
    <source>
        <dbReference type="Proteomes" id="UP000053676"/>
    </source>
</evidence>
<dbReference type="STRING" id="51031.W2SVE6"/>
<dbReference type="Proteomes" id="UP000053676">
    <property type="component" value="Unassembled WGS sequence"/>
</dbReference>
<evidence type="ECO:0000256" key="1">
    <source>
        <dbReference type="SAM" id="MobiDB-lite"/>
    </source>
</evidence>
<reference evidence="4" key="1">
    <citation type="journal article" date="2014" name="Nat. Genet.">
        <title>Genome of the human hookworm Necator americanus.</title>
        <authorList>
            <person name="Tang Y.T."/>
            <person name="Gao X."/>
            <person name="Rosa B.A."/>
            <person name="Abubucker S."/>
            <person name="Hallsworth-Pepin K."/>
            <person name="Martin J."/>
            <person name="Tyagi R."/>
            <person name="Heizer E."/>
            <person name="Zhang X."/>
            <person name="Bhonagiri-Palsikar V."/>
            <person name="Minx P."/>
            <person name="Warren W.C."/>
            <person name="Wang Q."/>
            <person name="Zhan B."/>
            <person name="Hotez P.J."/>
            <person name="Sternberg P.W."/>
            <person name="Dougall A."/>
            <person name="Gaze S.T."/>
            <person name="Mulvenna J."/>
            <person name="Sotillo J."/>
            <person name="Ranganathan S."/>
            <person name="Rabelo E.M."/>
            <person name="Wilson R.K."/>
            <person name="Felgner P.L."/>
            <person name="Bethony J."/>
            <person name="Hawdon J.M."/>
            <person name="Gasser R.B."/>
            <person name="Loukas A."/>
            <person name="Mitreva M."/>
        </authorList>
    </citation>
    <scope>NUCLEOTIDE SEQUENCE [LARGE SCALE GENOMIC DNA]</scope>
</reference>
<keyword evidence="2" id="KW-0732">Signal</keyword>
<dbReference type="EMBL" id="KI660422">
    <property type="protein sequence ID" value="ETN73620.1"/>
    <property type="molecule type" value="Genomic_DNA"/>
</dbReference>
<organism evidence="3 4">
    <name type="scientific">Necator americanus</name>
    <name type="common">Human hookworm</name>
    <dbReference type="NCBI Taxonomy" id="51031"/>
    <lineage>
        <taxon>Eukaryota</taxon>
        <taxon>Metazoa</taxon>
        <taxon>Ecdysozoa</taxon>
        <taxon>Nematoda</taxon>
        <taxon>Chromadorea</taxon>
        <taxon>Rhabditida</taxon>
        <taxon>Rhabditina</taxon>
        <taxon>Rhabditomorpha</taxon>
        <taxon>Strongyloidea</taxon>
        <taxon>Ancylostomatidae</taxon>
        <taxon>Bunostominae</taxon>
        <taxon>Necator</taxon>
    </lineage>
</organism>
<keyword evidence="4" id="KW-1185">Reference proteome</keyword>
<accession>W2SVE6</accession>
<feature type="region of interest" description="Disordered" evidence="1">
    <location>
        <begin position="82"/>
        <end position="125"/>
    </location>
</feature>
<feature type="region of interest" description="Disordered" evidence="1">
    <location>
        <begin position="169"/>
        <end position="207"/>
    </location>
</feature>
<dbReference type="AlphaFoldDB" id="W2SVE6"/>
<feature type="compositionally biased region" description="Polar residues" evidence="1">
    <location>
        <begin position="173"/>
        <end position="182"/>
    </location>
</feature>
<feature type="signal peptide" evidence="2">
    <location>
        <begin position="1"/>
        <end position="19"/>
    </location>
</feature>
<feature type="compositionally biased region" description="Basic and acidic residues" evidence="1">
    <location>
        <begin position="113"/>
        <end position="125"/>
    </location>
</feature>
<sequence>MLLCSCVYLLVSFIISVLLKNSIDLSPLLLGSDFCWRNLRGWIGKVEMPRTRSSRAEAAARSISGLLVDIFRANRRQRFSSSSSSEDFVTNSTEDTTSTTTESTSSDTDSDDESGHRNDTKISSRGDELLITPVLEISEEEEVRGDSESIIMDNHDNEDDVQIVEGGAVLPSNAESRNALSDSDSEDIVNRPKRRRTDNFASDDNDEAKPGQVFFLRIWVCD</sequence>
<evidence type="ECO:0000313" key="3">
    <source>
        <dbReference type="EMBL" id="ETN73620.1"/>
    </source>
</evidence>
<feature type="compositionally biased region" description="Low complexity" evidence="1">
    <location>
        <begin position="92"/>
        <end position="107"/>
    </location>
</feature>
<evidence type="ECO:0000256" key="2">
    <source>
        <dbReference type="SAM" id="SignalP"/>
    </source>
</evidence>
<gene>
    <name evidence="3" type="ORF">NECAME_00707</name>
</gene>
<dbReference type="KEGG" id="nai:NECAME_00707"/>
<proteinExistence type="predicted"/>
<protein>
    <submittedName>
        <fullName evidence="3">Uncharacterized protein</fullName>
    </submittedName>
</protein>
<feature type="chain" id="PRO_5004824970" evidence="2">
    <location>
        <begin position="20"/>
        <end position="222"/>
    </location>
</feature>